<sequence length="208" mass="23301">MGYSDEEPQQLQVPTSSRIIPCIDSSSMESTGHVLLPSSNFISSTKFTHQQHLLDYSSTSSDVSFGILPINITVNLQGILSIASFRIHYIVGVSNYKIFLVLSVIRMRFLLYVSTVNISLDDFGMICLTFEFLLQLVMEWTFNLDKYSALRNCHCMPVSGKQPFVDVCAGAGTNKRLVRSEESLEISFFWWLDVDCLSLKSSASSILA</sequence>
<evidence type="ECO:0000313" key="3">
    <source>
        <dbReference type="Proteomes" id="UP000270924"/>
    </source>
</evidence>
<organism evidence="2 3">
    <name type="scientific">Wuchereria bancrofti</name>
    <dbReference type="NCBI Taxonomy" id="6293"/>
    <lineage>
        <taxon>Eukaryota</taxon>
        <taxon>Metazoa</taxon>
        <taxon>Ecdysozoa</taxon>
        <taxon>Nematoda</taxon>
        <taxon>Chromadorea</taxon>
        <taxon>Rhabditida</taxon>
        <taxon>Spirurina</taxon>
        <taxon>Spiruromorpha</taxon>
        <taxon>Filarioidea</taxon>
        <taxon>Onchocercidae</taxon>
        <taxon>Wuchereria</taxon>
    </lineage>
</organism>
<feature type="transmembrane region" description="Helical" evidence="1">
    <location>
        <begin position="89"/>
        <end position="111"/>
    </location>
</feature>
<accession>A0A3P7G2D2</accession>
<protein>
    <submittedName>
        <fullName evidence="2">Uncharacterized protein</fullName>
    </submittedName>
</protein>
<keyword evidence="1" id="KW-0472">Membrane</keyword>
<name>A0A3P7G2D2_WUCBA</name>
<proteinExistence type="predicted"/>
<evidence type="ECO:0000313" key="2">
    <source>
        <dbReference type="EMBL" id="VDM16928.1"/>
    </source>
</evidence>
<reference evidence="2 3" key="1">
    <citation type="submission" date="2018-11" db="EMBL/GenBank/DDBJ databases">
        <authorList>
            <consortium name="Pathogen Informatics"/>
        </authorList>
    </citation>
    <scope>NUCLEOTIDE SEQUENCE [LARGE SCALE GENOMIC DNA]</scope>
</reference>
<keyword evidence="1" id="KW-0812">Transmembrane</keyword>
<gene>
    <name evidence="2" type="ORF">WBA_LOCUS9568</name>
</gene>
<dbReference type="EMBL" id="UYWW01009618">
    <property type="protein sequence ID" value="VDM16928.1"/>
    <property type="molecule type" value="Genomic_DNA"/>
</dbReference>
<evidence type="ECO:0000256" key="1">
    <source>
        <dbReference type="SAM" id="Phobius"/>
    </source>
</evidence>
<dbReference type="Proteomes" id="UP000270924">
    <property type="component" value="Unassembled WGS sequence"/>
</dbReference>
<dbReference type="InParanoid" id="A0A3P7G2D2"/>
<dbReference type="AlphaFoldDB" id="A0A3P7G2D2"/>
<keyword evidence="1" id="KW-1133">Transmembrane helix</keyword>
<keyword evidence="3" id="KW-1185">Reference proteome</keyword>